<evidence type="ECO:0000256" key="8">
    <source>
        <dbReference type="ARBA" id="ARBA00022833"/>
    </source>
</evidence>
<keyword evidence="10" id="KW-0805">Transcription regulation</keyword>
<dbReference type="SUPFAM" id="SSF103473">
    <property type="entry name" value="MFS general substrate transporter"/>
    <property type="match status" value="1"/>
</dbReference>
<dbReference type="Gene3D" id="3.30.1370.50">
    <property type="entry name" value="R3H-like domain"/>
    <property type="match status" value="1"/>
</dbReference>
<reference evidence="14" key="1">
    <citation type="journal article" date="2012" name="Nat. Genet.">
        <title>Whole-genome sequence of Schistosoma haematobium.</title>
        <authorList>
            <person name="Young N.D."/>
            <person name="Jex A.R."/>
            <person name="Li B."/>
            <person name="Liu S."/>
            <person name="Yang L."/>
            <person name="Xiong Z."/>
            <person name="Li Y."/>
            <person name="Cantacessi C."/>
            <person name="Hall R.S."/>
            <person name="Xu X."/>
            <person name="Chen F."/>
            <person name="Wu X."/>
            <person name="Zerlotini A."/>
            <person name="Oliveira G."/>
            <person name="Hofmann A."/>
            <person name="Zhang G."/>
            <person name="Fang X."/>
            <person name="Kang Y."/>
            <person name="Campbell B.E."/>
            <person name="Loukas A."/>
            <person name="Ranganathan S."/>
            <person name="Rollinson D."/>
            <person name="Rinaldi G."/>
            <person name="Brindley P.J."/>
            <person name="Yang H."/>
            <person name="Wang J."/>
            <person name="Wang J."/>
            <person name="Gasser R.B."/>
        </authorList>
    </citation>
    <scope>NUCLEOTIDE SEQUENCE</scope>
</reference>
<dbReference type="EMBL" id="AMPZ03000005">
    <property type="protein sequence ID" value="KAH9583615.1"/>
    <property type="molecule type" value="Genomic_DNA"/>
</dbReference>
<dbReference type="PROSITE" id="PS50016">
    <property type="entry name" value="ZF_PHD_2"/>
    <property type="match status" value="1"/>
</dbReference>
<evidence type="ECO:0000256" key="2">
    <source>
        <dbReference type="ARBA" id="ARBA00004141"/>
    </source>
</evidence>
<reference evidence="14" key="3">
    <citation type="submission" date="2021-06" db="EMBL/GenBank/DDBJ databases">
        <title>Chromosome-level genome assembly for S. haematobium.</title>
        <authorList>
            <person name="Stroehlein A.J."/>
        </authorList>
    </citation>
    <scope>NUCLEOTIDE SEQUENCE</scope>
</reference>
<dbReference type="GeneID" id="24588642"/>
<dbReference type="InterPro" id="IPR003663">
    <property type="entry name" value="Sugar/inositol_transpt"/>
</dbReference>
<dbReference type="CTD" id="24588642"/>
<organism evidence="14 15">
    <name type="scientific">Schistosoma haematobium</name>
    <name type="common">Blood fluke</name>
    <dbReference type="NCBI Taxonomy" id="6185"/>
    <lineage>
        <taxon>Eukaryota</taxon>
        <taxon>Metazoa</taxon>
        <taxon>Spiralia</taxon>
        <taxon>Lophotrochozoa</taxon>
        <taxon>Platyhelminthes</taxon>
        <taxon>Trematoda</taxon>
        <taxon>Digenea</taxon>
        <taxon>Strigeidida</taxon>
        <taxon>Schistosomatoidea</taxon>
        <taxon>Schistosomatidae</taxon>
        <taxon>Schistosoma</taxon>
    </lineage>
</organism>
<dbReference type="InterPro" id="IPR034078">
    <property type="entry name" value="NFX1_fam"/>
</dbReference>
<dbReference type="InterPro" id="IPR001841">
    <property type="entry name" value="Znf_RING"/>
</dbReference>
<dbReference type="GO" id="GO:0022857">
    <property type="term" value="F:transmembrane transporter activity"/>
    <property type="evidence" value="ECO:0007669"/>
    <property type="project" value="InterPro"/>
</dbReference>
<keyword evidence="15" id="KW-1185">Reference proteome</keyword>
<name>A0A6A5DFU7_SCHHA</name>
<gene>
    <name evidence="14" type="primary">NFX1_1</name>
    <name evidence="14" type="ORF">MS3_00007962</name>
</gene>
<keyword evidence="4" id="KW-0812">Transmembrane</keyword>
<dbReference type="GO" id="GO:0000977">
    <property type="term" value="F:RNA polymerase II transcription regulatory region sequence-specific DNA binding"/>
    <property type="evidence" value="ECO:0007669"/>
    <property type="project" value="TreeGrafter"/>
</dbReference>
<proteinExistence type="inferred from homology"/>
<evidence type="ECO:0000256" key="1">
    <source>
        <dbReference type="ARBA" id="ARBA00004123"/>
    </source>
</evidence>
<comment type="subcellular location">
    <subcellularLocation>
        <location evidence="2">Membrane</location>
        <topology evidence="2">Multi-pass membrane protein</topology>
    </subcellularLocation>
    <subcellularLocation>
        <location evidence="1">Nucleus</location>
    </subcellularLocation>
</comment>
<evidence type="ECO:0000256" key="6">
    <source>
        <dbReference type="ARBA" id="ARBA00022737"/>
    </source>
</evidence>
<evidence type="ECO:0000256" key="7">
    <source>
        <dbReference type="ARBA" id="ARBA00022771"/>
    </source>
</evidence>
<sequence length="1577" mass="174784">MYPDARNNPRLCRGNRNIRQAKGTTHRASSRPVTSAHTYWCPSSVTDNFNSGSGHHNHYRPCDSLCYPYRGNNPWMTVSDFSCHPSRNSGHRRGFPYPGHVFGGHQIIRTLSTSESSTNPNYSVESTYLVQAGSSESDTSLSVRQRPTANLKVDCKPNNHDNLRSNLIDELRNSTYQCMICISEIRVTDRIWSCATCYHIYHLSCIRSWAKKSFQEPNIESGSSSVWRCPSCQTNYDMSPQLISYRCFCGRTENPEFHPARFTIPHGCDQVCSKVKRITFASNLSDYQCTHLCTELCHPGPCPPCLATITLSCPCGKSQRPATCGDPNLQPCGQICERQLSSNCATGFHTCLLTCHYGSCNPCQWMIETACFCGQDNNVKLICGSNEIRKCTFSQKDLQTLRTAFVEFQSKIISNDHSDILKLQQISIADDLSLHANDDLNNSLSSQLSKPDFHNTDSTRIVNDNNKQIISSDLLLVKIGPTFSCDRVCGRQLSCNNHKCSNYCHSGECPPCALDPAWCLTCPCGKTPLTKLVSTSCLYGNRQSCTDPLPTCPNICGRPRSLCGHTCSEYCHTGPCPPCELSISLKCRCGQSSKVMTCQEFSKLSDKEGAPELCCQRVCKKKLICGRHKCKTLCCNDTIHSCPEICGRRLSCQLHYCEEQCHSGPCNSCWRGVIYSELVCRCGHTILHPPQPCGSSAPECNQPCSLIHNCDHPVKHACHMEPKCPPCTVIMNKVCPGGHGVQFKVPCFQEVRSCGRICNKPLSGCSHLCQRKCHAGPCLDLTTSDEECDTVCIQPCQKPRPGCGHPCGLPCHEVRNQSCLEAFSNHGSESQLICTALVDVVCRCGNIKQKQQCHQVYTKQYLLLEHERNMSSAPLTGSHSLFTEHDSQKPIPLLACDNSCTSSTESHTTSQYANTSTWKRGLTNSSDAMLPNLDEDECPFDPPEYPDHLKQFALRNFTFVENIEEQLKSMIMQFWKSNIEPTDPNNPKEYPKVLVHHFPPMNKRKRRFIHDIVEYYGMEACTYDPGPNCHVMVIARRGYSKLPAGSMSNRGSLTSVLKREYPGAVKLSNEQPKMVKDPKTDCNVSPVSNISTLSYAQILHICALSSWLTIFKSNVASMPSIVNCRLTSSFVIIASTLSSITPGLAFGFSSACTLQVYFTISKSAIFASSLNIGGLLGGLLSAHMLSTAGRRFTLLVSCIPTVLGWLWMYLCSDVIYQTAFPTNLFVFGRLLTGLGAGLCIPSSATYMLEISPTKIRGIVGSLPQVGIVTGICISFFMAMFTLWEQIALVNSIFSSVILVLVWLLPESPKWLRKAGRIHEANSVSIQLFGVVSGHSADTIDLNESITNSETKQHSLWHYIFPCSLVPSSQQPQLRMATALMIFQQLTGVNAILFFAESVCLIGNAKSPPICAFSIGFFQMIFTILAAFVINHVRRKTLLQFSAFIMVIALLAYSITISAYSYIDELGQFWIILFMFGYSFGWGPLPVLISMELFPVSSRGNAVSAAIAINWIFAFIITELFEITGNSINPAIVFVIFSICCLISMVYVHKYLPETSDESNGSTLDTISSLSYKSQLSA</sequence>
<dbReference type="Proteomes" id="UP000471633">
    <property type="component" value="Unassembled WGS sequence"/>
</dbReference>
<dbReference type="InterPro" id="IPR036867">
    <property type="entry name" value="R3H_dom_sf"/>
</dbReference>
<dbReference type="InterPro" id="IPR019787">
    <property type="entry name" value="Znf_PHD-finger"/>
</dbReference>
<dbReference type="InterPro" id="IPR005829">
    <property type="entry name" value="Sugar_transporter_CS"/>
</dbReference>
<keyword evidence="7" id="KW-0863">Zinc-finger</keyword>
<keyword evidence="9" id="KW-1133">Transmembrane helix</keyword>
<keyword evidence="5" id="KW-0479">Metal-binding</keyword>
<evidence type="ECO:0000256" key="9">
    <source>
        <dbReference type="ARBA" id="ARBA00022989"/>
    </source>
</evidence>
<dbReference type="InterPro" id="IPR001374">
    <property type="entry name" value="R3H_dom"/>
</dbReference>
<comment type="caution">
    <text evidence="14">The sequence shown here is derived from an EMBL/GenBank/DDBJ whole genome shotgun (WGS) entry which is preliminary data.</text>
</comment>
<dbReference type="CDD" id="cd16492">
    <property type="entry name" value="RING-CH-C4HC3_NFX1-like"/>
    <property type="match status" value="1"/>
</dbReference>
<dbReference type="PRINTS" id="PR00171">
    <property type="entry name" value="SUGRTRNSPORT"/>
</dbReference>
<dbReference type="RefSeq" id="XP_035587854.1">
    <property type="nucleotide sequence ID" value="XM_035734349.2"/>
</dbReference>
<dbReference type="InterPro" id="IPR020846">
    <property type="entry name" value="MFS_dom"/>
</dbReference>
<dbReference type="SMART" id="SM00393">
    <property type="entry name" value="R3H"/>
    <property type="match status" value="1"/>
</dbReference>
<evidence type="ECO:0000313" key="15">
    <source>
        <dbReference type="Proteomes" id="UP000471633"/>
    </source>
</evidence>
<dbReference type="GO" id="GO:0000122">
    <property type="term" value="P:negative regulation of transcription by RNA polymerase II"/>
    <property type="evidence" value="ECO:0007669"/>
    <property type="project" value="TreeGrafter"/>
</dbReference>
<evidence type="ECO:0000256" key="11">
    <source>
        <dbReference type="ARBA" id="ARBA00023136"/>
    </source>
</evidence>
<evidence type="ECO:0000256" key="3">
    <source>
        <dbReference type="ARBA" id="ARBA00007269"/>
    </source>
</evidence>
<keyword evidence="6" id="KW-0677">Repeat</keyword>
<evidence type="ECO:0000313" key="14">
    <source>
        <dbReference type="EMBL" id="KAH9583615.1"/>
    </source>
</evidence>
<dbReference type="SUPFAM" id="SSF82708">
    <property type="entry name" value="R3H domain"/>
    <property type="match status" value="1"/>
</dbReference>
<dbReference type="GO" id="GO:0016020">
    <property type="term" value="C:membrane"/>
    <property type="evidence" value="ECO:0007669"/>
    <property type="project" value="UniProtKB-SubCell"/>
</dbReference>
<dbReference type="GO" id="GO:0005634">
    <property type="term" value="C:nucleus"/>
    <property type="evidence" value="ECO:0007669"/>
    <property type="project" value="UniProtKB-SubCell"/>
</dbReference>
<protein>
    <submittedName>
        <fullName evidence="14">Transcriptional repressor NF-X1</fullName>
    </submittedName>
</protein>
<dbReference type="InterPro" id="IPR036259">
    <property type="entry name" value="MFS_trans_sf"/>
</dbReference>
<dbReference type="PROSITE" id="PS50850">
    <property type="entry name" value="MFS"/>
    <property type="match status" value="1"/>
</dbReference>
<evidence type="ECO:0000256" key="4">
    <source>
        <dbReference type="ARBA" id="ARBA00022692"/>
    </source>
</evidence>
<dbReference type="PROSITE" id="PS00217">
    <property type="entry name" value="SUGAR_TRANSPORT_2"/>
    <property type="match status" value="1"/>
</dbReference>
<evidence type="ECO:0000256" key="5">
    <source>
        <dbReference type="ARBA" id="ARBA00022723"/>
    </source>
</evidence>
<reference evidence="14" key="4">
    <citation type="journal article" date="2022" name="PLoS Pathog.">
        <title>Chromosome-level genome of Schistosoma haematobium underpins genome-wide explorations of molecular variation.</title>
        <authorList>
            <person name="Stroehlein A.J."/>
            <person name="Korhonen P.K."/>
            <person name="Lee V.V."/>
            <person name="Ralph S.A."/>
            <person name="Mentink-Kane M."/>
            <person name="You H."/>
            <person name="McManus D.P."/>
            <person name="Tchuente L.T."/>
            <person name="Stothard J.R."/>
            <person name="Kaur P."/>
            <person name="Dudchenko O."/>
            <person name="Aiden E.L."/>
            <person name="Yang B."/>
            <person name="Yang H."/>
            <person name="Emery A.M."/>
            <person name="Webster B.L."/>
            <person name="Brindley P.J."/>
            <person name="Rollinson D."/>
            <person name="Chang B.C.H."/>
            <person name="Gasser R.B."/>
            <person name="Young N.D."/>
        </authorList>
    </citation>
    <scope>NUCLEOTIDE SEQUENCE</scope>
</reference>
<dbReference type="Pfam" id="PF01424">
    <property type="entry name" value="R3H"/>
    <property type="match status" value="1"/>
</dbReference>
<dbReference type="Pfam" id="PF00083">
    <property type="entry name" value="Sugar_tr"/>
    <property type="match status" value="1"/>
</dbReference>
<evidence type="ECO:0000256" key="10">
    <source>
        <dbReference type="ARBA" id="ARBA00023015"/>
    </source>
</evidence>
<dbReference type="InterPro" id="IPR000967">
    <property type="entry name" value="Znf_NFX1"/>
</dbReference>
<keyword evidence="8" id="KW-0862">Zinc</keyword>
<dbReference type="InterPro" id="IPR005828">
    <property type="entry name" value="MFS_sugar_transport-like"/>
</dbReference>
<dbReference type="PROSITE" id="PS51061">
    <property type="entry name" value="R3H"/>
    <property type="match status" value="1"/>
</dbReference>
<dbReference type="SUPFAM" id="SSF57850">
    <property type="entry name" value="RING/U-box"/>
    <property type="match status" value="1"/>
</dbReference>
<comment type="similarity">
    <text evidence="3">Belongs to the NFX1 family.</text>
</comment>
<keyword evidence="13" id="KW-0539">Nucleus</keyword>
<dbReference type="GO" id="GO:0000981">
    <property type="term" value="F:DNA-binding transcription factor activity, RNA polymerase II-specific"/>
    <property type="evidence" value="ECO:0007669"/>
    <property type="project" value="TreeGrafter"/>
</dbReference>
<dbReference type="KEGG" id="shx:MS3_00007962"/>
<keyword evidence="12" id="KW-0804">Transcription</keyword>
<keyword evidence="11" id="KW-0472">Membrane</keyword>
<reference evidence="14" key="2">
    <citation type="journal article" date="2019" name="Gigascience">
        <title>High-quality Schistosoma haematobium genome achieved by single-molecule and long-range sequencing.</title>
        <authorList>
            <person name="Stroehlein A.J."/>
            <person name="Korhonen P.K."/>
            <person name="Chong T.M."/>
            <person name="Lim Y.L."/>
            <person name="Chan K.G."/>
            <person name="Webster B."/>
            <person name="Rollinson D."/>
            <person name="Brindley P.J."/>
            <person name="Gasser R.B."/>
            <person name="Young N.D."/>
        </authorList>
    </citation>
    <scope>NUCLEOTIDE SEQUENCE</scope>
</reference>
<dbReference type="Gene3D" id="1.20.1250.20">
    <property type="entry name" value="MFS general substrate transporter like domains"/>
    <property type="match status" value="1"/>
</dbReference>
<dbReference type="Pfam" id="PF01422">
    <property type="entry name" value="zf-NF-X1"/>
    <property type="match status" value="7"/>
</dbReference>
<dbReference type="PANTHER" id="PTHR12360">
    <property type="entry name" value="NUCLEAR TRANSCRIPTION FACTOR, X-BOX BINDING 1 NFX1"/>
    <property type="match status" value="1"/>
</dbReference>
<dbReference type="SMART" id="SM00438">
    <property type="entry name" value="ZnF_NFX"/>
    <property type="match status" value="9"/>
</dbReference>
<evidence type="ECO:0000256" key="13">
    <source>
        <dbReference type="ARBA" id="ARBA00023242"/>
    </source>
</evidence>
<evidence type="ECO:0000256" key="12">
    <source>
        <dbReference type="ARBA" id="ARBA00023163"/>
    </source>
</evidence>
<dbReference type="GO" id="GO:0008270">
    <property type="term" value="F:zinc ion binding"/>
    <property type="evidence" value="ECO:0007669"/>
    <property type="project" value="UniProtKB-KW"/>
</dbReference>
<dbReference type="PROSITE" id="PS50089">
    <property type="entry name" value="ZF_RING_2"/>
    <property type="match status" value="1"/>
</dbReference>
<dbReference type="CDD" id="cd06008">
    <property type="entry name" value="NF-X1-zinc-finger"/>
    <property type="match status" value="6"/>
</dbReference>
<accession>A0A6A5DFU7</accession>
<dbReference type="PANTHER" id="PTHR12360:SF12">
    <property type="entry name" value="TRANSCRIPTIONAL REPRESSOR NF-X1"/>
    <property type="match status" value="1"/>
</dbReference>